<evidence type="ECO:0000256" key="10">
    <source>
        <dbReference type="ARBA" id="ARBA00023235"/>
    </source>
</evidence>
<dbReference type="Gene3D" id="3.90.320.10">
    <property type="match status" value="1"/>
</dbReference>
<dbReference type="InterPro" id="IPR000212">
    <property type="entry name" value="DNA_helicase_UvrD/REP"/>
</dbReference>
<protein>
    <recommendedName>
        <fullName evidence="12">DNA 3'-5' helicase</fullName>
        <ecNumber evidence="12">5.6.2.4</ecNumber>
    </recommendedName>
    <alternativeName>
        <fullName evidence="13">DNA 3'-5' helicase II</fullName>
    </alternativeName>
</protein>
<comment type="catalytic activity">
    <reaction evidence="14">
        <text>ATP + H2O = ADP + phosphate + H(+)</text>
        <dbReference type="Rhea" id="RHEA:13065"/>
        <dbReference type="ChEBI" id="CHEBI:15377"/>
        <dbReference type="ChEBI" id="CHEBI:15378"/>
        <dbReference type="ChEBI" id="CHEBI:30616"/>
        <dbReference type="ChEBI" id="CHEBI:43474"/>
        <dbReference type="ChEBI" id="CHEBI:456216"/>
        <dbReference type="EC" id="5.6.2.4"/>
    </reaction>
</comment>
<proteinExistence type="predicted"/>
<dbReference type="InterPro" id="IPR014016">
    <property type="entry name" value="UvrD-like_ATP-bd"/>
</dbReference>
<accession>A0A8J6UKK8</accession>
<comment type="catalytic activity">
    <reaction evidence="11">
        <text>Couples ATP hydrolysis with the unwinding of duplex DNA by translocating in the 3'-5' direction.</text>
        <dbReference type="EC" id="5.6.2.4"/>
    </reaction>
</comment>
<dbReference type="EMBL" id="JACWUN010000002">
    <property type="protein sequence ID" value="MBD1399572.1"/>
    <property type="molecule type" value="Genomic_DNA"/>
</dbReference>
<evidence type="ECO:0000256" key="7">
    <source>
        <dbReference type="ARBA" id="ARBA00022840"/>
    </source>
</evidence>
<comment type="caution">
    <text evidence="18">The sequence shown here is derived from an EMBL/GenBank/DDBJ whole genome shotgun (WGS) entry which is preliminary data.</text>
</comment>
<evidence type="ECO:0000313" key="18">
    <source>
        <dbReference type="EMBL" id="MBD1399572.1"/>
    </source>
</evidence>
<dbReference type="InterPro" id="IPR014017">
    <property type="entry name" value="DNA_helicase_UvrD-like_C"/>
</dbReference>
<dbReference type="Pfam" id="PF00580">
    <property type="entry name" value="UvrD-helicase"/>
    <property type="match status" value="1"/>
</dbReference>
<dbReference type="PANTHER" id="PTHR11070:SF2">
    <property type="entry name" value="ATP-DEPENDENT DNA HELICASE SRS2"/>
    <property type="match status" value="1"/>
</dbReference>
<dbReference type="GO" id="GO:0033202">
    <property type="term" value="C:DNA helicase complex"/>
    <property type="evidence" value="ECO:0007669"/>
    <property type="project" value="TreeGrafter"/>
</dbReference>
<keyword evidence="19" id="KW-1185">Reference proteome</keyword>
<dbReference type="RefSeq" id="WP_191153845.1">
    <property type="nucleotide sequence ID" value="NZ_JACWUN010000002.1"/>
</dbReference>
<dbReference type="Gene3D" id="1.10.486.10">
    <property type="entry name" value="PCRA, domain 4"/>
    <property type="match status" value="1"/>
</dbReference>
<dbReference type="GO" id="GO:0005829">
    <property type="term" value="C:cytosol"/>
    <property type="evidence" value="ECO:0007669"/>
    <property type="project" value="TreeGrafter"/>
</dbReference>
<dbReference type="AlphaFoldDB" id="A0A8J6UKK8"/>
<keyword evidence="9" id="KW-0234">DNA repair</keyword>
<dbReference type="PROSITE" id="PS51217">
    <property type="entry name" value="UVRD_HELICASE_CTER"/>
    <property type="match status" value="1"/>
</dbReference>
<dbReference type="Pfam" id="PF12705">
    <property type="entry name" value="PDDEXK_1"/>
    <property type="match status" value="1"/>
</dbReference>
<evidence type="ECO:0000256" key="4">
    <source>
        <dbReference type="ARBA" id="ARBA00022801"/>
    </source>
</evidence>
<evidence type="ECO:0000256" key="1">
    <source>
        <dbReference type="ARBA" id="ARBA00022722"/>
    </source>
</evidence>
<dbReference type="InterPro" id="IPR027417">
    <property type="entry name" value="P-loop_NTPase"/>
</dbReference>
<evidence type="ECO:0000256" key="15">
    <source>
        <dbReference type="PROSITE-ProRule" id="PRU00560"/>
    </source>
</evidence>
<reference evidence="18" key="1">
    <citation type="submission" date="2020-09" db="EMBL/GenBank/DDBJ databases">
        <title>Pelobacter alkaliphilus sp. nov., a novel anaerobic arsenate-reducing bacterium from terrestrial mud volcano.</title>
        <authorList>
            <person name="Khomyakova M.A."/>
            <person name="Merkel A.Y."/>
            <person name="Slobodkin A.I."/>
        </authorList>
    </citation>
    <scope>NUCLEOTIDE SEQUENCE</scope>
    <source>
        <strain evidence="18">M08fum</strain>
    </source>
</reference>
<dbReference type="SUPFAM" id="SSF52980">
    <property type="entry name" value="Restriction endonuclease-like"/>
    <property type="match status" value="1"/>
</dbReference>
<dbReference type="Proteomes" id="UP000632828">
    <property type="component" value="Unassembled WGS sequence"/>
</dbReference>
<dbReference type="SUPFAM" id="SSF52540">
    <property type="entry name" value="P-loop containing nucleoside triphosphate hydrolases"/>
    <property type="match status" value="1"/>
</dbReference>
<evidence type="ECO:0000256" key="9">
    <source>
        <dbReference type="ARBA" id="ARBA00023204"/>
    </source>
</evidence>
<evidence type="ECO:0000256" key="3">
    <source>
        <dbReference type="ARBA" id="ARBA00022763"/>
    </source>
</evidence>
<evidence type="ECO:0000256" key="14">
    <source>
        <dbReference type="ARBA" id="ARBA00048988"/>
    </source>
</evidence>
<dbReference type="PANTHER" id="PTHR11070">
    <property type="entry name" value="UVRD / RECB / PCRA DNA HELICASE FAMILY MEMBER"/>
    <property type="match status" value="1"/>
</dbReference>
<evidence type="ECO:0000313" key="19">
    <source>
        <dbReference type="Proteomes" id="UP000632828"/>
    </source>
</evidence>
<sequence>MSSADQQQRLQAIDTNISCIVQAPAGSGKTELLIQRLLALLAVVDKPQQILAITFTNKAAAEMRRRLLDALDQARTAPQPQAEHEALTWRLARQALERQGESLLLNPAQLAIQTIDSFCATIVRKMPWVTRFGGMPDMSDDASELYEAAVTQLLAQLEQPGPVSDALKIVLEHLDNDMAVVQRMLIGLLARRDQWLRHLTSDKHQLHRELNAGLERICNEHLEQARQSIPAPLVSELLACVNFAAHHCSDDSAIAHWRVQEVLPPATMEQMPLWLGLADLLLTSSGTLRKSLNKNVGFPAGHHYKKNKQGMVDLLQQFERVPDLADAFLRVRSLPQQLYGAQQWQLLDALFDLLPRLVAQLWLVFRSRGQADFTEIALKANTALGAADHPSELLLQLDYQLQHILVDEFQDTSRLQYQLFSTLTAGWTAGDGRTLFLVGDPMQSIYRFREAEVGLFLHSFKGSFGNADVPLTPLRLCCNFRSQQGIVDWVNQAFTTIFPPRMDVTTGAVPVATAQAVKPALAGNAVQIHPFAEVDDGAEAERIAAIIAAAQDRDPHQTIAVLVRGRNHLRQLLPLLRQRNIAYQAKDIDRLEARPAVLDIVHLTRALLHRGDRLAWTAVLRAPWCGLTLNDLHHLCDDPHERTIPSRLAEMTVIARLSDDGRRRLERVWPVLQRGMKARSQLPLRDLVEGCWVALGGPVGLAENVMTDINLVFALIEELDQGGDLAEMEQLTRRLQQLYSPPDSRASGNLQIMTIHKAKGLQFDTVILPGLGKKTRSSDAPLLRWLEHPEHGLLLAPVSARGSREKDLVYQLVAHLEACKDDFENARLLYVATTRAIRHLHLLGHAQMDKNGELQPASGSLLEKLWPQVGHAYQQLDLSADPVVAEDRLVRSQRLKSSWTLPASAEVPLISLPAEKTASMSAAENLVDTLYSGWEKSLYRHVGTLVHQIFERITQTGSGVWNDVDENQRMAGIKQSLRGLGVRQKDLAEATQKVIEAVDRTLASSRGTWLLASYLDQAAELPLSGFNDKQLIHAVIDRTFVTDGLRWVIDYKTSTPAPGEKLKDFFQREGSRYQPQLQIYAELMQRFDPDHRVQAALYFPLVDGWLEIDTTKG</sequence>
<dbReference type="GO" id="GO:0000725">
    <property type="term" value="P:recombinational repair"/>
    <property type="evidence" value="ECO:0007669"/>
    <property type="project" value="TreeGrafter"/>
</dbReference>
<evidence type="ECO:0000256" key="12">
    <source>
        <dbReference type="ARBA" id="ARBA00034808"/>
    </source>
</evidence>
<dbReference type="InterPro" id="IPR011604">
    <property type="entry name" value="PDDEXK-like_dom_sf"/>
</dbReference>
<dbReference type="PROSITE" id="PS51198">
    <property type="entry name" value="UVRD_HELICASE_ATP_BIND"/>
    <property type="match status" value="1"/>
</dbReference>
<feature type="domain" description="UvrD-like helicase C-terminal" evidence="17">
    <location>
        <begin position="495"/>
        <end position="760"/>
    </location>
</feature>
<dbReference type="EC" id="5.6.2.4" evidence="12"/>
<organism evidence="18 19">
    <name type="scientific">Pelovirga terrestris</name>
    <dbReference type="NCBI Taxonomy" id="2771352"/>
    <lineage>
        <taxon>Bacteria</taxon>
        <taxon>Pseudomonadati</taxon>
        <taxon>Thermodesulfobacteriota</taxon>
        <taxon>Desulfuromonadia</taxon>
        <taxon>Geobacterales</taxon>
        <taxon>Geobacteraceae</taxon>
        <taxon>Pelovirga</taxon>
    </lineage>
</organism>
<dbReference type="Gene3D" id="3.40.50.300">
    <property type="entry name" value="P-loop containing nucleotide triphosphate hydrolases"/>
    <property type="match status" value="4"/>
</dbReference>
<dbReference type="InterPro" id="IPR011335">
    <property type="entry name" value="Restrct_endonuc-II-like"/>
</dbReference>
<evidence type="ECO:0000259" key="17">
    <source>
        <dbReference type="PROSITE" id="PS51217"/>
    </source>
</evidence>
<evidence type="ECO:0000256" key="11">
    <source>
        <dbReference type="ARBA" id="ARBA00034617"/>
    </source>
</evidence>
<feature type="binding site" evidence="15">
    <location>
        <begin position="23"/>
        <end position="30"/>
    </location>
    <ligand>
        <name>ATP</name>
        <dbReference type="ChEBI" id="CHEBI:30616"/>
    </ligand>
</feature>
<evidence type="ECO:0000256" key="8">
    <source>
        <dbReference type="ARBA" id="ARBA00023125"/>
    </source>
</evidence>
<keyword evidence="6" id="KW-0269">Exonuclease</keyword>
<gene>
    <name evidence="18" type="ORF">ICT70_02710</name>
</gene>
<dbReference type="GO" id="GO:0003677">
    <property type="term" value="F:DNA binding"/>
    <property type="evidence" value="ECO:0007669"/>
    <property type="project" value="UniProtKB-KW"/>
</dbReference>
<keyword evidence="5 15" id="KW-0347">Helicase</keyword>
<evidence type="ECO:0000256" key="2">
    <source>
        <dbReference type="ARBA" id="ARBA00022741"/>
    </source>
</evidence>
<dbReference type="GO" id="GO:0005524">
    <property type="term" value="F:ATP binding"/>
    <property type="evidence" value="ECO:0007669"/>
    <property type="project" value="UniProtKB-UniRule"/>
</dbReference>
<evidence type="ECO:0000259" key="16">
    <source>
        <dbReference type="PROSITE" id="PS51198"/>
    </source>
</evidence>
<evidence type="ECO:0000256" key="5">
    <source>
        <dbReference type="ARBA" id="ARBA00022806"/>
    </source>
</evidence>
<dbReference type="Pfam" id="PF13361">
    <property type="entry name" value="UvrD_C"/>
    <property type="match status" value="2"/>
</dbReference>
<keyword evidence="3" id="KW-0227">DNA damage</keyword>
<keyword evidence="8" id="KW-0238">DNA-binding</keyword>
<evidence type="ECO:0000256" key="13">
    <source>
        <dbReference type="ARBA" id="ARBA00034923"/>
    </source>
</evidence>
<dbReference type="InterPro" id="IPR038726">
    <property type="entry name" value="PDDEXK_AddAB-type"/>
</dbReference>
<dbReference type="GO" id="GO:0043138">
    <property type="term" value="F:3'-5' DNA helicase activity"/>
    <property type="evidence" value="ECO:0007669"/>
    <property type="project" value="UniProtKB-EC"/>
</dbReference>
<evidence type="ECO:0000256" key="6">
    <source>
        <dbReference type="ARBA" id="ARBA00022839"/>
    </source>
</evidence>
<dbReference type="GO" id="GO:0004527">
    <property type="term" value="F:exonuclease activity"/>
    <property type="evidence" value="ECO:0007669"/>
    <property type="project" value="UniProtKB-KW"/>
</dbReference>
<keyword evidence="7 15" id="KW-0067">ATP-binding</keyword>
<keyword evidence="1" id="KW-0540">Nuclease</keyword>
<keyword evidence="4 15" id="KW-0378">Hydrolase</keyword>
<feature type="domain" description="UvrD-like helicase ATP-binding" evidence="16">
    <location>
        <begin position="2"/>
        <end position="483"/>
    </location>
</feature>
<keyword evidence="10" id="KW-0413">Isomerase</keyword>
<keyword evidence="2 15" id="KW-0547">Nucleotide-binding</keyword>
<name>A0A8J6UKK8_9BACT</name>